<protein>
    <submittedName>
        <fullName evidence="3">Universal stress protein</fullName>
    </submittedName>
</protein>
<evidence type="ECO:0000313" key="4">
    <source>
        <dbReference type="Proteomes" id="UP001252270"/>
    </source>
</evidence>
<dbReference type="PANTHER" id="PTHR46268">
    <property type="entry name" value="STRESS RESPONSE PROTEIN NHAX"/>
    <property type="match status" value="1"/>
</dbReference>
<dbReference type="InterPro" id="IPR014729">
    <property type="entry name" value="Rossmann-like_a/b/a_fold"/>
</dbReference>
<organism evidence="3 4">
    <name type="scientific">Halomonas mongoliensis</name>
    <dbReference type="NCBI Taxonomy" id="321265"/>
    <lineage>
        <taxon>Bacteria</taxon>
        <taxon>Pseudomonadati</taxon>
        <taxon>Pseudomonadota</taxon>
        <taxon>Gammaproteobacteria</taxon>
        <taxon>Oceanospirillales</taxon>
        <taxon>Halomonadaceae</taxon>
        <taxon>Halomonas</taxon>
    </lineage>
</organism>
<reference evidence="3 4" key="1">
    <citation type="submission" date="2023-04" db="EMBL/GenBank/DDBJ databases">
        <title>A long-awaited taxogenomic arrangement of the family Halomonadaceae.</title>
        <authorList>
            <person name="De La Haba R."/>
            <person name="Chuvochina M."/>
            <person name="Wittouck S."/>
            <person name="Arahal D.R."/>
            <person name="Sanchez-Porro C."/>
            <person name="Hugenholtz P."/>
            <person name="Ventosa A."/>
        </authorList>
    </citation>
    <scope>NUCLEOTIDE SEQUENCE [LARGE SCALE GENOMIC DNA]</scope>
    <source>
        <strain evidence="3 4">DSM 17332</strain>
    </source>
</reference>
<dbReference type="RefSeq" id="WP_309637047.1">
    <property type="nucleotide sequence ID" value="NZ_JARWAL010000010.1"/>
</dbReference>
<evidence type="ECO:0000259" key="2">
    <source>
        <dbReference type="Pfam" id="PF00582"/>
    </source>
</evidence>
<dbReference type="SUPFAM" id="SSF52402">
    <property type="entry name" value="Adenine nucleotide alpha hydrolases-like"/>
    <property type="match status" value="2"/>
</dbReference>
<comment type="caution">
    <text evidence="3">The sequence shown here is derived from an EMBL/GenBank/DDBJ whole genome shotgun (WGS) entry which is preliminary data.</text>
</comment>
<feature type="domain" description="UspA" evidence="2">
    <location>
        <begin position="2"/>
        <end position="123"/>
    </location>
</feature>
<accession>A0ABU1GN62</accession>
<feature type="domain" description="UspA" evidence="2">
    <location>
        <begin position="139"/>
        <end position="270"/>
    </location>
</feature>
<dbReference type="Proteomes" id="UP001252270">
    <property type="component" value="Unassembled WGS sequence"/>
</dbReference>
<dbReference type="InterPro" id="IPR006015">
    <property type="entry name" value="Universal_stress_UspA"/>
</dbReference>
<dbReference type="CDD" id="cd00293">
    <property type="entry name" value="USP-like"/>
    <property type="match status" value="2"/>
</dbReference>
<evidence type="ECO:0000313" key="3">
    <source>
        <dbReference type="EMBL" id="MDR5893438.1"/>
    </source>
</evidence>
<comment type="similarity">
    <text evidence="1">Belongs to the universal stress protein A family.</text>
</comment>
<evidence type="ECO:0000256" key="1">
    <source>
        <dbReference type="ARBA" id="ARBA00008791"/>
    </source>
</evidence>
<proteinExistence type="inferred from homology"/>
<gene>
    <name evidence="3" type="ORF">QC820_11515</name>
</gene>
<name>A0ABU1GN62_9GAMM</name>
<dbReference type="Gene3D" id="3.40.50.620">
    <property type="entry name" value="HUPs"/>
    <property type="match status" value="2"/>
</dbReference>
<dbReference type="Pfam" id="PF00582">
    <property type="entry name" value="Usp"/>
    <property type="match status" value="2"/>
</dbReference>
<dbReference type="PANTHER" id="PTHR46268:SF15">
    <property type="entry name" value="UNIVERSAL STRESS PROTEIN HP_0031"/>
    <property type="match status" value="1"/>
</dbReference>
<dbReference type="InterPro" id="IPR006016">
    <property type="entry name" value="UspA"/>
</dbReference>
<dbReference type="EMBL" id="JARWAL010000010">
    <property type="protein sequence ID" value="MDR5893438.1"/>
    <property type="molecule type" value="Genomic_DNA"/>
</dbReference>
<keyword evidence="4" id="KW-1185">Reference proteome</keyword>
<sequence>MQTFYVAMDETDDSLRGLALGRRLAAQRGTPLEIVSVVADGAQADRRREALTSRLGRELGAEADNIVIGVVVDDSAKDALAKLADREEVGLCMGAHGRRPVPEMLIGSVTAGVVRRASRPVLLCGPRYAPERHARVEVVMACVDGSALSEAILPHAVALAEGFGARLQLLQVIDASAMAAAAGEGGSGDVMESGYVHGLARRLEREHHIEADWEVLHGDPADAIVSYLADSRDVMLAMTTHGRSGLSQVVAGSVSHEVLHEACCPVAVLRPKG</sequence>
<dbReference type="PRINTS" id="PR01438">
    <property type="entry name" value="UNVRSLSTRESS"/>
</dbReference>